<accession>A0A1T5DVE4</accession>
<dbReference type="Proteomes" id="UP000191112">
    <property type="component" value="Unassembled WGS sequence"/>
</dbReference>
<dbReference type="STRING" id="619805.SAMN05660477_01071"/>
<sequence>MCVKYLYILLVTVLALQCSPQNKVVTSGSDAIAFEVIHQSKLEMLGDNTSRILNSQQEIDYLYQFLNASPKGYGQIPIPAYDANETLITINATPKTMNDIKVVSIVKNGDKLNIIGEDVENPHLKPESRWKSAIIIKLSGVYHNQTISFTVK</sequence>
<protein>
    <submittedName>
        <fullName evidence="1">Uncharacterized protein</fullName>
    </submittedName>
</protein>
<proteinExistence type="predicted"/>
<dbReference type="EMBL" id="FUYZ01000002">
    <property type="protein sequence ID" value="SKB75808.1"/>
    <property type="molecule type" value="Genomic_DNA"/>
</dbReference>
<name>A0A1T5DVE4_9FLAO</name>
<keyword evidence="2" id="KW-1185">Reference proteome</keyword>
<organism evidence="1 2">
    <name type="scientific">Soonwooa buanensis</name>
    <dbReference type="NCBI Taxonomy" id="619805"/>
    <lineage>
        <taxon>Bacteria</taxon>
        <taxon>Pseudomonadati</taxon>
        <taxon>Bacteroidota</taxon>
        <taxon>Flavobacteriia</taxon>
        <taxon>Flavobacteriales</taxon>
        <taxon>Weeksellaceae</taxon>
        <taxon>Chryseobacterium group</taxon>
        <taxon>Soonwooa</taxon>
    </lineage>
</organism>
<evidence type="ECO:0000313" key="2">
    <source>
        <dbReference type="Proteomes" id="UP000191112"/>
    </source>
</evidence>
<reference evidence="1 2" key="1">
    <citation type="submission" date="2017-02" db="EMBL/GenBank/DDBJ databases">
        <authorList>
            <person name="Peterson S.W."/>
        </authorList>
    </citation>
    <scope>NUCLEOTIDE SEQUENCE [LARGE SCALE GENOMIC DNA]</scope>
    <source>
        <strain evidence="1 2">DSM 22323</strain>
    </source>
</reference>
<dbReference type="AlphaFoldDB" id="A0A1T5DVE4"/>
<evidence type="ECO:0000313" key="1">
    <source>
        <dbReference type="EMBL" id="SKB75808.1"/>
    </source>
</evidence>
<gene>
    <name evidence="1" type="ORF">SAMN05660477_01071</name>
</gene>